<keyword evidence="1" id="KW-0677">Repeat</keyword>
<keyword evidence="4" id="KW-1185">Reference proteome</keyword>
<dbReference type="GO" id="GO:0005886">
    <property type="term" value="C:plasma membrane"/>
    <property type="evidence" value="ECO:0007669"/>
    <property type="project" value="TreeGrafter"/>
</dbReference>
<gene>
    <name evidence="3" type="ORF">F3Y22_tig00116976pilonHSYRG00043</name>
</gene>
<dbReference type="Gene3D" id="1.25.40.20">
    <property type="entry name" value="Ankyrin repeat-containing domain"/>
    <property type="match status" value="1"/>
</dbReference>
<name>A0A6A2WH26_HIBSY</name>
<accession>A0A6A2WH26</accession>
<dbReference type="Pfam" id="PF12796">
    <property type="entry name" value="Ank_2"/>
    <property type="match status" value="1"/>
</dbReference>
<dbReference type="InterPro" id="IPR002110">
    <property type="entry name" value="Ankyrin_rpt"/>
</dbReference>
<sequence>MERKFYNAAVQGNKSWLLNLLQEDALLLDRFITGRYPETPLHVASMLGNLEFVDEVLTRKPELAKEVDSQNSLPLHLATAKGNPAHIAAMKGHLDLLKELVHGRPWAACVLMEQGESILHACVRCNQLEALKFLMERISDHEFVNRQNYDGNNIMHMAIATKQTMVINFLISSTTIDVNCVNEDGFTALNLLSRNQRDEIDKEIVESLKRMGATHGQDKPLSNSQLKAIRTVVHMDMGSPKRII</sequence>
<evidence type="ECO:0000256" key="2">
    <source>
        <dbReference type="ARBA" id="ARBA00023043"/>
    </source>
</evidence>
<comment type="caution">
    <text evidence="3">The sequence shown here is derived from an EMBL/GenBank/DDBJ whole genome shotgun (WGS) entry which is preliminary data.</text>
</comment>
<dbReference type="AlphaFoldDB" id="A0A6A2WH26"/>
<dbReference type="InterPro" id="IPR036770">
    <property type="entry name" value="Ankyrin_rpt-contain_sf"/>
</dbReference>
<dbReference type="Proteomes" id="UP000436088">
    <property type="component" value="Unassembled WGS sequence"/>
</dbReference>
<dbReference type="PANTHER" id="PTHR24186:SF37">
    <property type="entry name" value="PGG DOMAIN-CONTAINING PROTEIN"/>
    <property type="match status" value="1"/>
</dbReference>
<reference evidence="3" key="1">
    <citation type="submission" date="2019-09" db="EMBL/GenBank/DDBJ databases">
        <title>Draft genome information of white flower Hibiscus syriacus.</title>
        <authorList>
            <person name="Kim Y.-M."/>
        </authorList>
    </citation>
    <scope>NUCLEOTIDE SEQUENCE [LARGE SCALE GENOMIC DNA]</scope>
    <source>
        <strain evidence="3">YM2019G1</strain>
    </source>
</reference>
<organism evidence="3 4">
    <name type="scientific">Hibiscus syriacus</name>
    <name type="common">Rose of Sharon</name>
    <dbReference type="NCBI Taxonomy" id="106335"/>
    <lineage>
        <taxon>Eukaryota</taxon>
        <taxon>Viridiplantae</taxon>
        <taxon>Streptophyta</taxon>
        <taxon>Embryophyta</taxon>
        <taxon>Tracheophyta</taxon>
        <taxon>Spermatophyta</taxon>
        <taxon>Magnoliopsida</taxon>
        <taxon>eudicotyledons</taxon>
        <taxon>Gunneridae</taxon>
        <taxon>Pentapetalae</taxon>
        <taxon>rosids</taxon>
        <taxon>malvids</taxon>
        <taxon>Malvales</taxon>
        <taxon>Malvaceae</taxon>
        <taxon>Malvoideae</taxon>
        <taxon>Hibiscus</taxon>
    </lineage>
</organism>
<protein>
    <submittedName>
        <fullName evidence="3">Detected protein of confused Function</fullName>
    </submittedName>
</protein>
<evidence type="ECO:0000256" key="1">
    <source>
        <dbReference type="ARBA" id="ARBA00022737"/>
    </source>
</evidence>
<evidence type="ECO:0000313" key="4">
    <source>
        <dbReference type="Proteomes" id="UP000436088"/>
    </source>
</evidence>
<proteinExistence type="predicted"/>
<keyword evidence="2" id="KW-0040">ANK repeat</keyword>
<dbReference type="EMBL" id="VEPZ02001749">
    <property type="protein sequence ID" value="KAE8657888.1"/>
    <property type="molecule type" value="Genomic_DNA"/>
</dbReference>
<evidence type="ECO:0000313" key="3">
    <source>
        <dbReference type="EMBL" id="KAE8657888.1"/>
    </source>
</evidence>
<dbReference type="SUPFAM" id="SSF48403">
    <property type="entry name" value="Ankyrin repeat"/>
    <property type="match status" value="1"/>
</dbReference>
<dbReference type="PANTHER" id="PTHR24186">
    <property type="entry name" value="PROTEIN PHOSPHATASE 1 REGULATORY SUBUNIT"/>
    <property type="match status" value="1"/>
</dbReference>
<dbReference type="SMART" id="SM00248">
    <property type="entry name" value="ANK"/>
    <property type="match status" value="5"/>
</dbReference>